<evidence type="ECO:0000313" key="2">
    <source>
        <dbReference type="EMBL" id="GGK85339.1"/>
    </source>
</evidence>
<dbReference type="RefSeq" id="WP_189078791.1">
    <property type="nucleotide sequence ID" value="NZ_BMMX01000005.1"/>
</dbReference>
<reference evidence="2" key="1">
    <citation type="journal article" date="2014" name="Int. J. Syst. Evol. Microbiol.">
        <title>Complete genome sequence of Corynebacterium casei LMG S-19264T (=DSM 44701T), isolated from a smear-ripened cheese.</title>
        <authorList>
            <consortium name="US DOE Joint Genome Institute (JGI-PGF)"/>
            <person name="Walter F."/>
            <person name="Albersmeier A."/>
            <person name="Kalinowski J."/>
            <person name="Ruckert C."/>
        </authorList>
    </citation>
    <scope>NUCLEOTIDE SEQUENCE</scope>
    <source>
        <strain evidence="2">CGMCC 4.7299</strain>
    </source>
</reference>
<name>A0A8J3BYP2_9ACTN</name>
<gene>
    <name evidence="2" type="ORF">GCM10012284_19480</name>
</gene>
<organism evidence="2 3">
    <name type="scientific">Mangrovihabitans endophyticus</name>
    <dbReference type="NCBI Taxonomy" id="1751298"/>
    <lineage>
        <taxon>Bacteria</taxon>
        <taxon>Bacillati</taxon>
        <taxon>Actinomycetota</taxon>
        <taxon>Actinomycetes</taxon>
        <taxon>Micromonosporales</taxon>
        <taxon>Micromonosporaceae</taxon>
        <taxon>Mangrovihabitans</taxon>
    </lineage>
</organism>
<keyword evidence="3" id="KW-1185">Reference proteome</keyword>
<dbReference type="Proteomes" id="UP000656042">
    <property type="component" value="Unassembled WGS sequence"/>
</dbReference>
<dbReference type="AlphaFoldDB" id="A0A8J3BYP2"/>
<comment type="caution">
    <text evidence="2">The sequence shown here is derived from an EMBL/GenBank/DDBJ whole genome shotgun (WGS) entry which is preliminary data.</text>
</comment>
<protein>
    <submittedName>
        <fullName evidence="2">Uncharacterized protein</fullName>
    </submittedName>
</protein>
<dbReference type="EMBL" id="BMMX01000005">
    <property type="protein sequence ID" value="GGK85339.1"/>
    <property type="molecule type" value="Genomic_DNA"/>
</dbReference>
<accession>A0A8J3BYP2</accession>
<evidence type="ECO:0000313" key="3">
    <source>
        <dbReference type="Proteomes" id="UP000656042"/>
    </source>
</evidence>
<sequence>MEGIAVLAAVAVLVMLFVLAEIAGAVLPLIIVMTLVPPDERDGLARVLAASDSSRKPRLWRALRVAVKERRAALARKDPQRNATPYLNATFDRAPRHDAPINPPRPVDPPPPYRTVRSEPHSPAGQGE</sequence>
<feature type="compositionally biased region" description="Pro residues" evidence="1">
    <location>
        <begin position="101"/>
        <end position="113"/>
    </location>
</feature>
<feature type="region of interest" description="Disordered" evidence="1">
    <location>
        <begin position="73"/>
        <end position="128"/>
    </location>
</feature>
<evidence type="ECO:0000256" key="1">
    <source>
        <dbReference type="SAM" id="MobiDB-lite"/>
    </source>
</evidence>
<proteinExistence type="predicted"/>
<reference evidence="2" key="2">
    <citation type="submission" date="2020-09" db="EMBL/GenBank/DDBJ databases">
        <authorList>
            <person name="Sun Q."/>
            <person name="Zhou Y."/>
        </authorList>
    </citation>
    <scope>NUCLEOTIDE SEQUENCE</scope>
    <source>
        <strain evidence="2">CGMCC 4.7299</strain>
    </source>
</reference>